<organism evidence="1 2">
    <name type="scientific">Halocatena marina</name>
    <dbReference type="NCBI Taxonomy" id="2934937"/>
    <lineage>
        <taxon>Archaea</taxon>
        <taxon>Methanobacteriati</taxon>
        <taxon>Methanobacteriota</taxon>
        <taxon>Stenosarchaea group</taxon>
        <taxon>Halobacteria</taxon>
        <taxon>Halobacteriales</taxon>
        <taxon>Natronomonadaceae</taxon>
        <taxon>Halocatena</taxon>
    </lineage>
</organism>
<dbReference type="AlphaFoldDB" id="A0ABD5YMZ8"/>
<name>A0ABD5YMZ8_9EURY</name>
<dbReference type="Proteomes" id="UP001596417">
    <property type="component" value="Unassembled WGS sequence"/>
</dbReference>
<keyword evidence="2" id="KW-1185">Reference proteome</keyword>
<accession>A0ABD5YMZ8</accession>
<gene>
    <name evidence="1" type="ORF">ACFQL7_03295</name>
</gene>
<protein>
    <submittedName>
        <fullName evidence="1">Uncharacterized protein</fullName>
    </submittedName>
</protein>
<comment type="caution">
    <text evidence="1">The sequence shown here is derived from an EMBL/GenBank/DDBJ whole genome shotgun (WGS) entry which is preliminary data.</text>
</comment>
<reference evidence="1 2" key="1">
    <citation type="journal article" date="2019" name="Int. J. Syst. Evol. Microbiol.">
        <title>The Global Catalogue of Microorganisms (GCM) 10K type strain sequencing project: providing services to taxonomists for standard genome sequencing and annotation.</title>
        <authorList>
            <consortium name="The Broad Institute Genomics Platform"/>
            <consortium name="The Broad Institute Genome Sequencing Center for Infectious Disease"/>
            <person name="Wu L."/>
            <person name="Ma J."/>
        </authorList>
    </citation>
    <scope>NUCLEOTIDE SEQUENCE [LARGE SCALE GENOMIC DNA]</scope>
    <source>
        <strain evidence="1 2">RDMS1</strain>
    </source>
</reference>
<proteinExistence type="predicted"/>
<dbReference type="RefSeq" id="WP_390206595.1">
    <property type="nucleotide sequence ID" value="NZ_JBHSZC010000001.1"/>
</dbReference>
<evidence type="ECO:0000313" key="2">
    <source>
        <dbReference type="Proteomes" id="UP001596417"/>
    </source>
</evidence>
<sequence>MTSKETYSSGSEPTRRDVLRSVGSIGVLSSIGNIATESVGSLIPLNIGYHDDSGHEAAANLADSVVRNFDFNAATITIPEQLLSGSAVETLADDDSIRYVEPDRTMAAFGQSVPWGSAALEQQKPTIRISVAAVSILRFSTLESIVPILIFGGILGKERHFLTVLDCYPQNKNKLIRAV</sequence>
<evidence type="ECO:0000313" key="1">
    <source>
        <dbReference type="EMBL" id="MFC7188965.1"/>
    </source>
</evidence>
<dbReference type="EMBL" id="JBHTAX010000001">
    <property type="protein sequence ID" value="MFC7188965.1"/>
    <property type="molecule type" value="Genomic_DNA"/>
</dbReference>